<protein>
    <submittedName>
        <fullName evidence="4">Uncharacterized protein</fullName>
    </submittedName>
</protein>
<feature type="signal peptide" evidence="2">
    <location>
        <begin position="1"/>
        <end position="23"/>
    </location>
</feature>
<dbReference type="GeneID" id="41955113"/>
<proteinExistence type="predicted"/>
<feature type="region of interest" description="Disordered" evidence="1">
    <location>
        <begin position="31"/>
        <end position="69"/>
    </location>
</feature>
<reference evidence="4" key="1">
    <citation type="journal article" date="2019" name="Mol. Biol. Evol.">
        <title>Blast fungal genomes show frequent chromosomal changes, gene gains and losses, and effector gene turnover.</title>
        <authorList>
            <person name="Gomez Luciano L.B."/>
            <person name="Jason Tsai I."/>
            <person name="Chuma I."/>
            <person name="Tosa Y."/>
            <person name="Chen Y.H."/>
            <person name="Li J.Y."/>
            <person name="Li M.Y."/>
            <person name="Jade Lu M.Y."/>
            <person name="Nakayashiki H."/>
            <person name="Li W.H."/>
        </authorList>
    </citation>
    <scope>NUCLEOTIDE SEQUENCE</scope>
    <source>
        <strain evidence="4">NI907</strain>
    </source>
</reference>
<evidence type="ECO:0000256" key="1">
    <source>
        <dbReference type="SAM" id="MobiDB-lite"/>
    </source>
</evidence>
<sequence>MLFSRSTVALLLATLTHLSLIAAENAEDSVKVKGGRGGGKRPPPPKKTKPSHQPVPTHAAGTGTGFGGGKQDFDPRGLFCNVDSDCTDAGYPFCRCAYVLFGMQVGQNPEFTYLCASHCGANGCLPNCENCMPCKRDLSDETTRTLEAELFELEYS</sequence>
<name>A0A6P8BG87_PYRGI</name>
<dbReference type="RefSeq" id="XP_030986066.1">
    <property type="nucleotide sequence ID" value="XM_031120199.1"/>
</dbReference>
<reference evidence="4" key="2">
    <citation type="submission" date="2019-10" db="EMBL/GenBank/DDBJ databases">
        <authorList>
            <consortium name="NCBI Genome Project"/>
        </authorList>
    </citation>
    <scope>NUCLEOTIDE SEQUENCE</scope>
    <source>
        <strain evidence="4">NI907</strain>
    </source>
</reference>
<feature type="chain" id="PRO_5028341672" evidence="2">
    <location>
        <begin position="24"/>
        <end position="156"/>
    </location>
</feature>
<evidence type="ECO:0000313" key="3">
    <source>
        <dbReference type="Proteomes" id="UP000515153"/>
    </source>
</evidence>
<dbReference type="AlphaFoldDB" id="A0A6P8BG87"/>
<dbReference type="KEGG" id="pgri:PgNI_00115"/>
<dbReference type="OrthoDB" id="10445574at2759"/>
<evidence type="ECO:0000256" key="2">
    <source>
        <dbReference type="SAM" id="SignalP"/>
    </source>
</evidence>
<keyword evidence="3" id="KW-1185">Reference proteome</keyword>
<dbReference type="Proteomes" id="UP000515153">
    <property type="component" value="Unplaced"/>
</dbReference>
<gene>
    <name evidence="4" type="ORF">PgNI_00115</name>
</gene>
<keyword evidence="2" id="KW-0732">Signal</keyword>
<accession>A0A6P8BG87</accession>
<organism evidence="3 4">
    <name type="scientific">Pyricularia grisea</name>
    <name type="common">Crabgrass-specific blast fungus</name>
    <name type="synonym">Magnaporthe grisea</name>
    <dbReference type="NCBI Taxonomy" id="148305"/>
    <lineage>
        <taxon>Eukaryota</taxon>
        <taxon>Fungi</taxon>
        <taxon>Dikarya</taxon>
        <taxon>Ascomycota</taxon>
        <taxon>Pezizomycotina</taxon>
        <taxon>Sordariomycetes</taxon>
        <taxon>Sordariomycetidae</taxon>
        <taxon>Magnaporthales</taxon>
        <taxon>Pyriculariaceae</taxon>
        <taxon>Pyricularia</taxon>
    </lineage>
</organism>
<evidence type="ECO:0000313" key="4">
    <source>
        <dbReference type="RefSeq" id="XP_030986066.1"/>
    </source>
</evidence>
<reference evidence="4" key="3">
    <citation type="submission" date="2025-08" db="UniProtKB">
        <authorList>
            <consortium name="RefSeq"/>
        </authorList>
    </citation>
    <scope>IDENTIFICATION</scope>
    <source>
        <strain evidence="4">NI907</strain>
    </source>
</reference>